<name>A0A934K4R0_9BACT</name>
<dbReference type="RefSeq" id="WP_338203679.1">
    <property type="nucleotide sequence ID" value="NZ_JAEKNR010000178.1"/>
</dbReference>
<protein>
    <recommendedName>
        <fullName evidence="2">YCII-related domain-containing protein</fullName>
    </recommendedName>
</protein>
<evidence type="ECO:0000259" key="2">
    <source>
        <dbReference type="Pfam" id="PF03795"/>
    </source>
</evidence>
<dbReference type="InterPro" id="IPR011008">
    <property type="entry name" value="Dimeric_a/b-barrel"/>
</dbReference>
<evidence type="ECO:0000256" key="1">
    <source>
        <dbReference type="ARBA" id="ARBA00007689"/>
    </source>
</evidence>
<dbReference type="PANTHER" id="PTHR35174:SF3">
    <property type="entry name" value="BLL7171 PROTEIN"/>
    <property type="match status" value="1"/>
</dbReference>
<keyword evidence="4" id="KW-1185">Reference proteome</keyword>
<feature type="domain" description="YCII-related" evidence="2">
    <location>
        <begin position="15"/>
        <end position="111"/>
    </location>
</feature>
<dbReference type="SUPFAM" id="SSF54909">
    <property type="entry name" value="Dimeric alpha+beta barrel"/>
    <property type="match status" value="1"/>
</dbReference>
<dbReference type="InterPro" id="IPR005545">
    <property type="entry name" value="YCII"/>
</dbReference>
<dbReference type="Gene3D" id="3.30.70.1060">
    <property type="entry name" value="Dimeric alpha+beta barrel"/>
    <property type="match status" value="1"/>
</dbReference>
<dbReference type="EMBL" id="JAEKNR010000178">
    <property type="protein sequence ID" value="MBJ7600009.1"/>
    <property type="molecule type" value="Genomic_DNA"/>
</dbReference>
<dbReference type="PANTHER" id="PTHR35174">
    <property type="entry name" value="BLL7171 PROTEIN-RELATED"/>
    <property type="match status" value="1"/>
</dbReference>
<dbReference type="Pfam" id="PF03795">
    <property type="entry name" value="YCII"/>
    <property type="match status" value="1"/>
</dbReference>
<sequence length="112" mass="12506">MKYLLPLIRSDEAWESLSEEDRNYPGIMRWWGEQAAAGRLLDGNELHPARTATTVSKEEGRSVVTDGPFVESKESIGGYGVFDVPDLDAAIEIAKTWPAPGHRIEIRPVVER</sequence>
<proteinExistence type="inferred from homology"/>
<reference evidence="3" key="1">
    <citation type="submission" date="2020-10" db="EMBL/GenBank/DDBJ databases">
        <title>Ca. Dormibacterota MAGs.</title>
        <authorList>
            <person name="Montgomery K."/>
        </authorList>
    </citation>
    <scope>NUCLEOTIDE SEQUENCE [LARGE SCALE GENOMIC DNA]</scope>
    <source>
        <strain evidence="3">SC8812_S17_10</strain>
    </source>
</reference>
<accession>A0A934K4R0</accession>
<gene>
    <name evidence="3" type="ORF">JF922_18265</name>
</gene>
<evidence type="ECO:0000313" key="3">
    <source>
        <dbReference type="EMBL" id="MBJ7600009.1"/>
    </source>
</evidence>
<dbReference type="AlphaFoldDB" id="A0A934K4R0"/>
<dbReference type="Proteomes" id="UP000612893">
    <property type="component" value="Unassembled WGS sequence"/>
</dbReference>
<comment type="caution">
    <text evidence="3">The sequence shown here is derived from an EMBL/GenBank/DDBJ whole genome shotgun (WGS) entry which is preliminary data.</text>
</comment>
<organism evidence="3 4">
    <name type="scientific">Candidatus Nephthysia bennettiae</name>
    <dbReference type="NCBI Taxonomy" id="3127016"/>
    <lineage>
        <taxon>Bacteria</taxon>
        <taxon>Bacillati</taxon>
        <taxon>Candidatus Dormiibacterota</taxon>
        <taxon>Candidatus Dormibacteria</taxon>
        <taxon>Candidatus Dormibacterales</taxon>
        <taxon>Candidatus Dormibacteraceae</taxon>
        <taxon>Candidatus Nephthysia</taxon>
    </lineage>
</organism>
<evidence type="ECO:0000313" key="4">
    <source>
        <dbReference type="Proteomes" id="UP000612893"/>
    </source>
</evidence>
<comment type="similarity">
    <text evidence="1">Belongs to the YciI family.</text>
</comment>